<organism evidence="2 3">
    <name type="scientific">Prorocentrum cordatum</name>
    <dbReference type="NCBI Taxonomy" id="2364126"/>
    <lineage>
        <taxon>Eukaryota</taxon>
        <taxon>Sar</taxon>
        <taxon>Alveolata</taxon>
        <taxon>Dinophyceae</taxon>
        <taxon>Prorocentrales</taxon>
        <taxon>Prorocentraceae</taxon>
        <taxon>Prorocentrum</taxon>
    </lineage>
</organism>
<accession>A0ABN9SFD4</accession>
<comment type="caution">
    <text evidence="2">The sequence shown here is derived from an EMBL/GenBank/DDBJ whole genome shotgun (WGS) entry which is preliminary data.</text>
</comment>
<protein>
    <submittedName>
        <fullName evidence="2">Uncharacterized protein</fullName>
    </submittedName>
</protein>
<feature type="region of interest" description="Disordered" evidence="1">
    <location>
        <begin position="272"/>
        <end position="339"/>
    </location>
</feature>
<feature type="region of interest" description="Disordered" evidence="1">
    <location>
        <begin position="172"/>
        <end position="200"/>
    </location>
</feature>
<feature type="region of interest" description="Disordered" evidence="1">
    <location>
        <begin position="1"/>
        <end position="21"/>
    </location>
</feature>
<sequence length="607" mass="62369">MSRTLVGPGVTKPGGDPASPNPAVTFLGIPGRHLVSHHPVWGFPRRASPGRGSHLRSHFGSAVPILLALVLGPAGGRSDRKLGEMAAGGGQAARAAAEPPCAGGSLWPARRSRQAAARAACAGRLQAALARVTVLEAECVRLQAELGHALDASQAVATAAARAAAQEARGSAAPAADAVHDGGGLPGAGSGGDVDSLCEDSADLDGKRDPLLRAAVPEVVARLALVAPVMAADLLNEPAATLDVGRRNVVSHNPTISAAEVRRLSQRALNRLQRSAAPRARRGRHGGQPRHGRSAGVRGRGDLPPLCPAGAGPPVRLRPPRGASGALPHRRQPAARSAAEGVSDSWEVACRRGRSLPAGARFALADRARLSAAPVPAPLASGPRWWKGDLEHAEQGSARQLACHEFGGGLKELDGFNHSAAGASAASSAPPSACDADFVVAEGPEALTVGAAADDVDDGQGDASVVFISADGLEEGPEEEVVEEVHGDVLELVVGDAAALAPAPQLGAAVRARLRLDRLRLQVVKGAAVPIDDRDLRRPGWQAADAAAGVEVPPTPAQQREGLRWVRRLLADLGAWHGGAVWEPESIEEAARRIDGEGSRRARRAAR</sequence>
<evidence type="ECO:0000313" key="2">
    <source>
        <dbReference type="EMBL" id="CAK0828612.1"/>
    </source>
</evidence>
<evidence type="ECO:0000256" key="1">
    <source>
        <dbReference type="SAM" id="MobiDB-lite"/>
    </source>
</evidence>
<name>A0ABN9SFD4_9DINO</name>
<proteinExistence type="predicted"/>
<reference evidence="2" key="1">
    <citation type="submission" date="2023-10" db="EMBL/GenBank/DDBJ databases">
        <authorList>
            <person name="Chen Y."/>
            <person name="Shah S."/>
            <person name="Dougan E. K."/>
            <person name="Thang M."/>
            <person name="Chan C."/>
        </authorList>
    </citation>
    <scope>NUCLEOTIDE SEQUENCE [LARGE SCALE GENOMIC DNA]</scope>
</reference>
<evidence type="ECO:0000313" key="3">
    <source>
        <dbReference type="Proteomes" id="UP001189429"/>
    </source>
</evidence>
<keyword evidence="3" id="KW-1185">Reference proteome</keyword>
<feature type="compositionally biased region" description="Basic residues" evidence="1">
    <location>
        <begin position="279"/>
        <end position="293"/>
    </location>
</feature>
<dbReference type="EMBL" id="CAUYUJ010010114">
    <property type="protein sequence ID" value="CAK0828612.1"/>
    <property type="molecule type" value="Genomic_DNA"/>
</dbReference>
<dbReference type="Proteomes" id="UP001189429">
    <property type="component" value="Unassembled WGS sequence"/>
</dbReference>
<feature type="compositionally biased region" description="Gly residues" evidence="1">
    <location>
        <begin position="181"/>
        <end position="192"/>
    </location>
</feature>
<gene>
    <name evidence="2" type="ORF">PCOR1329_LOCUS27796</name>
</gene>